<feature type="transmembrane region" description="Helical" evidence="10">
    <location>
        <begin position="84"/>
        <end position="104"/>
    </location>
</feature>
<comment type="similarity">
    <text evidence="1">Belongs to the universal ribosomal protein uL1 family.</text>
</comment>
<name>A0AAN9I437_CLITE</name>
<evidence type="ECO:0000256" key="4">
    <source>
        <dbReference type="ARBA" id="ARBA00022980"/>
    </source>
</evidence>
<dbReference type="Pfam" id="PF00687">
    <property type="entry name" value="Ribosomal_L1"/>
    <property type="match status" value="1"/>
</dbReference>
<gene>
    <name evidence="11" type="ORF">RJT34_31993</name>
</gene>
<keyword evidence="5" id="KW-0687">Ribonucleoprotein</keyword>
<dbReference type="AlphaFoldDB" id="A0AAN9I437"/>
<feature type="region of interest" description="Disordered" evidence="9">
    <location>
        <begin position="226"/>
        <end position="254"/>
    </location>
</feature>
<dbReference type="SUPFAM" id="SSF56808">
    <property type="entry name" value="Ribosomal protein L1"/>
    <property type="match status" value="1"/>
</dbReference>
<dbReference type="GO" id="GO:0019843">
    <property type="term" value="F:rRNA binding"/>
    <property type="evidence" value="ECO:0007669"/>
    <property type="project" value="UniProtKB-KW"/>
</dbReference>
<dbReference type="GO" id="GO:0003735">
    <property type="term" value="F:structural constituent of ribosome"/>
    <property type="evidence" value="ECO:0007669"/>
    <property type="project" value="InterPro"/>
</dbReference>
<evidence type="ECO:0000256" key="5">
    <source>
        <dbReference type="ARBA" id="ARBA00023274"/>
    </source>
</evidence>
<feature type="region of interest" description="Disordered" evidence="9">
    <location>
        <begin position="149"/>
        <end position="206"/>
    </location>
</feature>
<keyword evidence="2" id="KW-0699">rRNA-binding</keyword>
<keyword evidence="10" id="KW-0812">Transmembrane</keyword>
<dbReference type="Gene3D" id="3.40.50.790">
    <property type="match status" value="1"/>
</dbReference>
<evidence type="ECO:0000256" key="10">
    <source>
        <dbReference type="SAM" id="Phobius"/>
    </source>
</evidence>
<evidence type="ECO:0000256" key="7">
    <source>
        <dbReference type="ARBA" id="ARBA00057875"/>
    </source>
</evidence>
<dbReference type="FunFam" id="3.40.50.790:FF:000001">
    <property type="entry name" value="50S ribosomal protein L1"/>
    <property type="match status" value="1"/>
</dbReference>
<dbReference type="CDD" id="cd00403">
    <property type="entry name" value="Ribosomal_L1"/>
    <property type="match status" value="1"/>
</dbReference>
<dbReference type="Gene3D" id="3.30.190.20">
    <property type="match status" value="1"/>
</dbReference>
<feature type="transmembrane region" description="Helical" evidence="10">
    <location>
        <begin position="50"/>
        <end position="72"/>
    </location>
</feature>
<feature type="compositionally biased region" description="Low complexity" evidence="9">
    <location>
        <begin position="149"/>
        <end position="161"/>
    </location>
</feature>
<dbReference type="GO" id="GO:0006412">
    <property type="term" value="P:translation"/>
    <property type="evidence" value="ECO:0007669"/>
    <property type="project" value="InterPro"/>
</dbReference>
<dbReference type="EMBL" id="JAYKXN010000008">
    <property type="protein sequence ID" value="KAK7264384.1"/>
    <property type="molecule type" value="Genomic_DNA"/>
</dbReference>
<comment type="function">
    <text evidence="7">This protein binds directly to 23S ribosomal RNA.</text>
</comment>
<organism evidence="11 12">
    <name type="scientific">Clitoria ternatea</name>
    <name type="common">Butterfly pea</name>
    <dbReference type="NCBI Taxonomy" id="43366"/>
    <lineage>
        <taxon>Eukaryota</taxon>
        <taxon>Viridiplantae</taxon>
        <taxon>Streptophyta</taxon>
        <taxon>Embryophyta</taxon>
        <taxon>Tracheophyta</taxon>
        <taxon>Spermatophyta</taxon>
        <taxon>Magnoliopsida</taxon>
        <taxon>eudicotyledons</taxon>
        <taxon>Gunneridae</taxon>
        <taxon>Pentapetalae</taxon>
        <taxon>rosids</taxon>
        <taxon>fabids</taxon>
        <taxon>Fabales</taxon>
        <taxon>Fabaceae</taxon>
        <taxon>Papilionoideae</taxon>
        <taxon>50 kb inversion clade</taxon>
        <taxon>NPAAA clade</taxon>
        <taxon>indigoferoid/millettioid clade</taxon>
        <taxon>Phaseoleae</taxon>
        <taxon>Clitoria</taxon>
    </lineage>
</organism>
<keyword evidence="12" id="KW-1185">Reference proteome</keyword>
<dbReference type="NCBIfam" id="TIGR01169">
    <property type="entry name" value="rplA_bact"/>
    <property type="match status" value="1"/>
</dbReference>
<keyword evidence="10" id="KW-0472">Membrane</keyword>
<dbReference type="InterPro" id="IPR016095">
    <property type="entry name" value="Ribosomal_uL1_3-a/b-sand"/>
</dbReference>
<feature type="transmembrane region" description="Helical" evidence="10">
    <location>
        <begin position="12"/>
        <end position="30"/>
    </location>
</feature>
<evidence type="ECO:0000256" key="3">
    <source>
        <dbReference type="ARBA" id="ARBA00022884"/>
    </source>
</evidence>
<comment type="caution">
    <text evidence="11">The sequence shown here is derived from an EMBL/GenBank/DDBJ whole genome shotgun (WGS) entry which is preliminary data.</text>
</comment>
<keyword evidence="10" id="KW-1133">Transmembrane helix</keyword>
<dbReference type="InterPro" id="IPR028364">
    <property type="entry name" value="Ribosomal_uL1/biogenesis"/>
</dbReference>
<evidence type="ECO:0000256" key="2">
    <source>
        <dbReference type="ARBA" id="ARBA00022730"/>
    </source>
</evidence>
<protein>
    <recommendedName>
        <fullName evidence="6">Large ribosomal subunit protein uL1c</fullName>
    </recommendedName>
    <alternativeName>
        <fullName evidence="8">CL1</fullName>
    </alternativeName>
</protein>
<proteinExistence type="inferred from homology"/>
<feature type="compositionally biased region" description="Basic and acidic residues" evidence="9">
    <location>
        <begin position="235"/>
        <end position="254"/>
    </location>
</feature>
<dbReference type="InterPro" id="IPR005878">
    <property type="entry name" value="Ribosom_uL1_bac-type"/>
</dbReference>
<evidence type="ECO:0000256" key="1">
    <source>
        <dbReference type="ARBA" id="ARBA00010531"/>
    </source>
</evidence>
<sequence length="522" mass="57445">MSLRRSRGCASSPAYMALILCLIHLMNNSATMPSMMCQEWLTNPLPWSCYFIIIFVSFDEASTSSLIGVLLCDSQSRHHCHGPPATVVTSFFLLLSFGSSLVIVQTSPKPLSGLSHTQSTMAAVKLLVSQSRRHCLSKHTFPLFLTSHRSLSSDSNSNPPRRTFEPIPIQPVSYPVKPKEPDTQPLSQPPPPRPRLASDTADPPRAWTREEIRYVKDAGSSIAPVSYPTRVAPLPEDRDPAEAGKNEEMERERRKIEEEGQLRMRMVKAVEEEKMKVPFPLLIKPKKNEKPPVVDLAEAIRQVKAKAKAKFDETVEVHVRLGIDSKRTEMAVRGTVVLPHGAPKAVSVAVFAEGAEAEEAKAAGADIVGGKELIEEIASGKNKLKVDKCFSTPGMAPHLGKIAQYLRKRRLMPDKKLGTLTSDIAGQLKELRQGRVEFKMESKSILHVGVGKVSYKEEALRENIGAFMNAVLLSKPTGLKKTSKYAGYVLSVHMSSTMGPGLPVSIQSLSKAADNYKKMHVV</sequence>
<reference evidence="11 12" key="1">
    <citation type="submission" date="2024-01" db="EMBL/GenBank/DDBJ databases">
        <title>The genomes of 5 underutilized Papilionoideae crops provide insights into root nodulation and disease resistance.</title>
        <authorList>
            <person name="Yuan L."/>
        </authorList>
    </citation>
    <scope>NUCLEOTIDE SEQUENCE [LARGE SCALE GENOMIC DNA]</scope>
    <source>
        <strain evidence="11">LY-2023</strain>
        <tissue evidence="11">Leaf</tissue>
    </source>
</reference>
<accession>A0AAN9I437</accession>
<evidence type="ECO:0000256" key="9">
    <source>
        <dbReference type="SAM" id="MobiDB-lite"/>
    </source>
</evidence>
<dbReference type="InterPro" id="IPR023674">
    <property type="entry name" value="Ribosomal_uL1-like"/>
</dbReference>
<dbReference type="GO" id="GO:0015934">
    <property type="term" value="C:large ribosomal subunit"/>
    <property type="evidence" value="ECO:0007669"/>
    <property type="project" value="InterPro"/>
</dbReference>
<keyword evidence="3" id="KW-0694">RNA-binding</keyword>
<dbReference type="PANTHER" id="PTHR36427">
    <property type="entry name" value="54S RIBOSOMAL PROTEIN L1, MITOCHONDRIAL"/>
    <property type="match status" value="1"/>
</dbReference>
<dbReference type="Proteomes" id="UP001359559">
    <property type="component" value="Unassembled WGS sequence"/>
</dbReference>
<evidence type="ECO:0000256" key="6">
    <source>
        <dbReference type="ARBA" id="ARBA00035205"/>
    </source>
</evidence>
<dbReference type="PANTHER" id="PTHR36427:SF4">
    <property type="entry name" value="RIBOSOMAL PROTEIN L1P_L10E FAMILY"/>
    <property type="match status" value="1"/>
</dbReference>
<keyword evidence="4" id="KW-0689">Ribosomal protein</keyword>
<evidence type="ECO:0000313" key="11">
    <source>
        <dbReference type="EMBL" id="KAK7264384.1"/>
    </source>
</evidence>
<evidence type="ECO:0000256" key="8">
    <source>
        <dbReference type="ARBA" id="ARBA00082680"/>
    </source>
</evidence>
<evidence type="ECO:0000313" key="12">
    <source>
        <dbReference type="Proteomes" id="UP001359559"/>
    </source>
</evidence>